<dbReference type="EMBL" id="REGN01002222">
    <property type="protein sequence ID" value="RNA29457.1"/>
    <property type="molecule type" value="Genomic_DNA"/>
</dbReference>
<evidence type="ECO:0000313" key="2">
    <source>
        <dbReference type="Proteomes" id="UP000276133"/>
    </source>
</evidence>
<dbReference type="AlphaFoldDB" id="A0A3M7S1K3"/>
<accession>A0A3M7S1K3</accession>
<proteinExistence type="predicted"/>
<gene>
    <name evidence="1" type="ORF">BpHYR1_004936</name>
</gene>
<name>A0A3M7S1K3_BRAPC</name>
<comment type="caution">
    <text evidence="1">The sequence shown here is derived from an EMBL/GenBank/DDBJ whole genome shotgun (WGS) entry which is preliminary data.</text>
</comment>
<evidence type="ECO:0000313" key="1">
    <source>
        <dbReference type="EMBL" id="RNA29457.1"/>
    </source>
</evidence>
<sequence>MPNFFIRNEKISFFNYSIKANEINKKKYSSRSFQEPNFFMTIYDYYILKKKLFHVFDVFDDC</sequence>
<dbReference type="Proteomes" id="UP000276133">
    <property type="component" value="Unassembled WGS sequence"/>
</dbReference>
<reference evidence="1 2" key="1">
    <citation type="journal article" date="2018" name="Sci. Rep.">
        <title>Genomic signatures of local adaptation to the degree of environmental predictability in rotifers.</title>
        <authorList>
            <person name="Franch-Gras L."/>
            <person name="Hahn C."/>
            <person name="Garcia-Roger E.M."/>
            <person name="Carmona M.J."/>
            <person name="Serra M."/>
            <person name="Gomez A."/>
        </authorList>
    </citation>
    <scope>NUCLEOTIDE SEQUENCE [LARGE SCALE GENOMIC DNA]</scope>
    <source>
        <strain evidence="1">HYR1</strain>
    </source>
</reference>
<organism evidence="1 2">
    <name type="scientific">Brachionus plicatilis</name>
    <name type="common">Marine rotifer</name>
    <name type="synonym">Brachionus muelleri</name>
    <dbReference type="NCBI Taxonomy" id="10195"/>
    <lineage>
        <taxon>Eukaryota</taxon>
        <taxon>Metazoa</taxon>
        <taxon>Spiralia</taxon>
        <taxon>Gnathifera</taxon>
        <taxon>Rotifera</taxon>
        <taxon>Eurotatoria</taxon>
        <taxon>Monogononta</taxon>
        <taxon>Pseudotrocha</taxon>
        <taxon>Ploima</taxon>
        <taxon>Brachionidae</taxon>
        <taxon>Brachionus</taxon>
    </lineage>
</organism>
<protein>
    <submittedName>
        <fullName evidence="1">Uncharacterized protein</fullName>
    </submittedName>
</protein>
<keyword evidence="2" id="KW-1185">Reference proteome</keyword>